<evidence type="ECO:0000256" key="1">
    <source>
        <dbReference type="SAM" id="MobiDB-lite"/>
    </source>
</evidence>
<protein>
    <submittedName>
        <fullName evidence="2">Uncharacterized protein</fullName>
    </submittedName>
</protein>
<feature type="non-terminal residue" evidence="2">
    <location>
        <position position="1"/>
    </location>
</feature>
<dbReference type="Proteomes" id="UP000044602">
    <property type="component" value="Unassembled WGS sequence"/>
</dbReference>
<dbReference type="AlphaFoldDB" id="A0A0G4MJK2"/>
<accession>A0A0G4MJK2</accession>
<organism evidence="2 3">
    <name type="scientific">Verticillium longisporum</name>
    <name type="common">Verticillium dahliae var. longisporum</name>
    <dbReference type="NCBI Taxonomy" id="100787"/>
    <lineage>
        <taxon>Eukaryota</taxon>
        <taxon>Fungi</taxon>
        <taxon>Dikarya</taxon>
        <taxon>Ascomycota</taxon>
        <taxon>Pezizomycotina</taxon>
        <taxon>Sordariomycetes</taxon>
        <taxon>Hypocreomycetidae</taxon>
        <taxon>Glomerellales</taxon>
        <taxon>Plectosphaerellaceae</taxon>
        <taxon>Verticillium</taxon>
    </lineage>
</organism>
<keyword evidence="3" id="KW-1185">Reference proteome</keyword>
<feature type="compositionally biased region" description="Basic and acidic residues" evidence="1">
    <location>
        <begin position="41"/>
        <end position="50"/>
    </location>
</feature>
<feature type="region of interest" description="Disordered" evidence="1">
    <location>
        <begin position="37"/>
        <end position="68"/>
    </location>
</feature>
<dbReference type="EMBL" id="CVQH01022994">
    <property type="protein sequence ID" value="CRK34478.1"/>
    <property type="molecule type" value="Genomic_DNA"/>
</dbReference>
<sequence length="68" mass="8154">DARRPRPPWFWLLHLPQDDCWRDERSALGSELLLQLPGRHRQGDAHEPPRRGHLHRRGRCPLPPAQRW</sequence>
<proteinExistence type="predicted"/>
<evidence type="ECO:0000313" key="2">
    <source>
        <dbReference type="EMBL" id="CRK34478.1"/>
    </source>
</evidence>
<gene>
    <name evidence="2" type="ORF">BN1708_019491</name>
</gene>
<name>A0A0G4MJK2_VERLO</name>
<evidence type="ECO:0000313" key="3">
    <source>
        <dbReference type="Proteomes" id="UP000044602"/>
    </source>
</evidence>
<reference evidence="2 3" key="1">
    <citation type="submission" date="2015-05" db="EMBL/GenBank/DDBJ databases">
        <authorList>
            <person name="Wang D.B."/>
            <person name="Wang M."/>
        </authorList>
    </citation>
    <scope>NUCLEOTIDE SEQUENCE [LARGE SCALE GENOMIC DNA]</scope>
    <source>
        <strain evidence="2">VL1</strain>
    </source>
</reference>